<dbReference type="Proteomes" id="UP000248887">
    <property type="component" value="Unassembled WGS sequence"/>
</dbReference>
<organism evidence="1 2">
    <name type="scientific">Ancylobacter novellus</name>
    <name type="common">Thiobacillus novellus</name>
    <dbReference type="NCBI Taxonomy" id="921"/>
    <lineage>
        <taxon>Bacteria</taxon>
        <taxon>Pseudomonadati</taxon>
        <taxon>Pseudomonadota</taxon>
        <taxon>Alphaproteobacteria</taxon>
        <taxon>Hyphomicrobiales</taxon>
        <taxon>Xanthobacteraceae</taxon>
        <taxon>Ancylobacter</taxon>
    </lineage>
</organism>
<comment type="caution">
    <text evidence="1">The sequence shown here is derived from an EMBL/GenBank/DDBJ whole genome shotgun (WGS) entry which is preliminary data.</text>
</comment>
<dbReference type="AlphaFoldDB" id="A0A2W5SHH1"/>
<proteinExistence type="predicted"/>
<evidence type="ECO:0000313" key="2">
    <source>
        <dbReference type="Proteomes" id="UP000248887"/>
    </source>
</evidence>
<dbReference type="EMBL" id="QFQD01000106">
    <property type="protein sequence ID" value="PZQ79033.1"/>
    <property type="molecule type" value="Genomic_DNA"/>
</dbReference>
<name>A0A2W5SHH1_ANCNO</name>
<sequence length="34" mass="4207">LMPMTLLYPHRQHLSRRLQVFTDWLETLLKDKLL</sequence>
<evidence type="ECO:0000313" key="1">
    <source>
        <dbReference type="EMBL" id="PZQ79033.1"/>
    </source>
</evidence>
<protein>
    <submittedName>
        <fullName evidence="1">LysR family transcriptional regulator</fullName>
    </submittedName>
</protein>
<accession>A0A2W5SHH1</accession>
<gene>
    <name evidence="1" type="ORF">DI549_21300</name>
</gene>
<feature type="non-terminal residue" evidence="1">
    <location>
        <position position="1"/>
    </location>
</feature>
<reference evidence="1 2" key="1">
    <citation type="submission" date="2017-08" db="EMBL/GenBank/DDBJ databases">
        <title>Infants hospitalized years apart are colonized by the same room-sourced microbial strains.</title>
        <authorList>
            <person name="Brooks B."/>
            <person name="Olm M.R."/>
            <person name="Firek B.A."/>
            <person name="Baker R."/>
            <person name="Thomas B.C."/>
            <person name="Morowitz M.J."/>
            <person name="Banfield J.F."/>
        </authorList>
    </citation>
    <scope>NUCLEOTIDE SEQUENCE [LARGE SCALE GENOMIC DNA]</scope>
    <source>
        <strain evidence="1">S2_005_001_R2_27</strain>
    </source>
</reference>